<feature type="non-terminal residue" evidence="3">
    <location>
        <position position="111"/>
    </location>
</feature>
<dbReference type="Proteomes" id="UP000015834">
    <property type="component" value="Unassembled WGS sequence"/>
</dbReference>
<evidence type="ECO:0000256" key="1">
    <source>
        <dbReference type="ARBA" id="ARBA00001933"/>
    </source>
</evidence>
<dbReference type="GO" id="GO:0004834">
    <property type="term" value="F:tryptophan synthase activity"/>
    <property type="evidence" value="ECO:0007669"/>
    <property type="project" value="InterPro"/>
</dbReference>
<evidence type="ECO:0008006" key="5">
    <source>
        <dbReference type="Google" id="ProtNLM"/>
    </source>
</evidence>
<protein>
    <recommendedName>
        <fullName evidence="5">Tryptophan synthase subunit beta</fullName>
    </recommendedName>
</protein>
<reference evidence="3 4" key="1">
    <citation type="journal article" date="2013" name="Genome Announc.">
        <title>Draft Genome Sequences of Helicobacter pylori Strains Isolated from Regions of Low and High Gastric Cancer Risk in Colombia.</title>
        <authorList>
            <person name="Sheh A."/>
            <person name="Piazuelo M.B."/>
            <person name="Wilson K.T."/>
            <person name="Correa P."/>
            <person name="Fox J.G."/>
        </authorList>
    </citation>
    <scope>NUCLEOTIDE SEQUENCE [LARGE SCALE GENOMIC DNA]</scope>
    <source>
        <strain evidence="3 4">PZ5056</strain>
    </source>
</reference>
<dbReference type="GO" id="GO:0005737">
    <property type="term" value="C:cytoplasm"/>
    <property type="evidence" value="ECO:0007669"/>
    <property type="project" value="TreeGrafter"/>
</dbReference>
<name>T2T3J2_HELPX</name>
<evidence type="ECO:0000313" key="4">
    <source>
        <dbReference type="Proteomes" id="UP000015834"/>
    </source>
</evidence>
<dbReference type="InterPro" id="IPR023026">
    <property type="entry name" value="Trp_synth_beta/beta-like"/>
</dbReference>
<dbReference type="InterPro" id="IPR006653">
    <property type="entry name" value="Trp_synth_b_CS"/>
</dbReference>
<dbReference type="Gene3D" id="3.40.50.1100">
    <property type="match status" value="2"/>
</dbReference>
<comment type="cofactor">
    <cofactor evidence="1">
        <name>pyridoxal 5'-phosphate</name>
        <dbReference type="ChEBI" id="CHEBI:597326"/>
    </cofactor>
</comment>
<dbReference type="SUPFAM" id="SSF53686">
    <property type="entry name" value="Tryptophan synthase beta subunit-like PLP-dependent enzymes"/>
    <property type="match status" value="1"/>
</dbReference>
<comment type="caution">
    <text evidence="3">The sequence shown here is derived from an EMBL/GenBank/DDBJ whole genome shotgun (WGS) entry which is preliminary data.</text>
</comment>
<dbReference type="InterPro" id="IPR036052">
    <property type="entry name" value="TrpB-like_PALP_sf"/>
</dbReference>
<gene>
    <name evidence="3" type="ORF">L933_08810</name>
</gene>
<keyword evidence="2" id="KW-0663">Pyridoxal phosphate</keyword>
<dbReference type="PANTHER" id="PTHR48077">
    <property type="entry name" value="TRYPTOPHAN SYNTHASE-RELATED"/>
    <property type="match status" value="1"/>
</dbReference>
<proteinExistence type="predicted"/>
<dbReference type="EMBL" id="ASYU01000060">
    <property type="protein sequence ID" value="EQD99457.1"/>
    <property type="molecule type" value="Genomic_DNA"/>
</dbReference>
<evidence type="ECO:0000256" key="2">
    <source>
        <dbReference type="ARBA" id="ARBA00022898"/>
    </source>
</evidence>
<dbReference type="AlphaFoldDB" id="T2T3J2"/>
<evidence type="ECO:0000313" key="3">
    <source>
        <dbReference type="EMBL" id="EQD99457.1"/>
    </source>
</evidence>
<dbReference type="PROSITE" id="PS00168">
    <property type="entry name" value="TRP_SYNTHASE_BETA"/>
    <property type="match status" value="1"/>
</dbReference>
<sequence length="111" mass="12367">MNQKAYFGEFGGSFVSELLVPALRELEQAFDACLKDEKFQKEYFHLLKDFVGRPSPLTLCQNIVSNPKVKLYLKREDLIHGGAHKTNQALGQALLAKKMGKTRIIAETGAG</sequence>
<dbReference type="PANTHER" id="PTHR48077:SF3">
    <property type="entry name" value="TRYPTOPHAN SYNTHASE"/>
    <property type="match status" value="1"/>
</dbReference>
<organism evidence="3 4">
    <name type="scientific">Helicobacter pylori PZ5056</name>
    <dbReference type="NCBI Taxonomy" id="1337393"/>
    <lineage>
        <taxon>Bacteria</taxon>
        <taxon>Pseudomonadati</taxon>
        <taxon>Campylobacterota</taxon>
        <taxon>Epsilonproteobacteria</taxon>
        <taxon>Campylobacterales</taxon>
        <taxon>Helicobacteraceae</taxon>
        <taxon>Helicobacter</taxon>
    </lineage>
</organism>
<accession>T2T3J2</accession>